<protein>
    <submittedName>
        <fullName evidence="1">Uncharacterized protein</fullName>
    </submittedName>
</protein>
<organism evidence="1">
    <name type="scientific">hydrocarbon metagenome</name>
    <dbReference type="NCBI Taxonomy" id="938273"/>
    <lineage>
        <taxon>unclassified sequences</taxon>
        <taxon>metagenomes</taxon>
        <taxon>ecological metagenomes</taxon>
    </lineage>
</organism>
<name>A0A0W8F6K6_9ZZZZ</name>
<dbReference type="AlphaFoldDB" id="A0A0W8F6K6"/>
<comment type="caution">
    <text evidence="1">The sequence shown here is derived from an EMBL/GenBank/DDBJ whole genome shotgun (WGS) entry which is preliminary data.</text>
</comment>
<reference evidence="1" key="1">
    <citation type="journal article" date="2015" name="Proc. Natl. Acad. Sci. U.S.A.">
        <title>Networks of energetic and metabolic interactions define dynamics in microbial communities.</title>
        <authorList>
            <person name="Embree M."/>
            <person name="Liu J.K."/>
            <person name="Al-Bassam M.M."/>
            <person name="Zengler K."/>
        </authorList>
    </citation>
    <scope>NUCLEOTIDE SEQUENCE</scope>
</reference>
<sequence>MTFWAREKHRSFEERLGSSILDAEQKRLALPCRKVKHILFGHWGAIDLTHHGGKNGKFITNIIDILGGE</sequence>
<gene>
    <name evidence="1" type="ORF">ASZ90_014262</name>
</gene>
<dbReference type="EMBL" id="LNQE01001516">
    <property type="protein sequence ID" value="KUG16035.1"/>
    <property type="molecule type" value="Genomic_DNA"/>
</dbReference>
<proteinExistence type="predicted"/>
<accession>A0A0W8F6K6</accession>
<evidence type="ECO:0000313" key="1">
    <source>
        <dbReference type="EMBL" id="KUG16035.1"/>
    </source>
</evidence>